<dbReference type="SUPFAM" id="SSF50998">
    <property type="entry name" value="Quinoprotein alcohol dehydrogenase-like"/>
    <property type="match status" value="1"/>
</dbReference>
<keyword evidence="5" id="KW-0653">Protein transport</keyword>
<dbReference type="GO" id="GO:0015031">
    <property type="term" value="P:protein transport"/>
    <property type="evidence" value="ECO:0007669"/>
    <property type="project" value="UniProtKB-KW"/>
</dbReference>
<dbReference type="SUPFAM" id="SSF51430">
    <property type="entry name" value="NAD(P)-linked oxidoreductase"/>
    <property type="match status" value="1"/>
</dbReference>
<dbReference type="Gene3D" id="3.40.50.300">
    <property type="entry name" value="P-loop containing nucleotide triphosphate hydrolases"/>
    <property type="match status" value="1"/>
</dbReference>
<dbReference type="InterPro" id="IPR011047">
    <property type="entry name" value="Quinoprotein_ADH-like_sf"/>
</dbReference>
<dbReference type="InterPro" id="IPR056884">
    <property type="entry name" value="NPHP3-like_N"/>
</dbReference>
<dbReference type="SUPFAM" id="SSF53474">
    <property type="entry name" value="alpha/beta-Hydrolases"/>
    <property type="match status" value="1"/>
</dbReference>
<dbReference type="GO" id="GO:0016788">
    <property type="term" value="F:hydrolase activity, acting on ester bonds"/>
    <property type="evidence" value="ECO:0007669"/>
    <property type="project" value="InterPro"/>
</dbReference>
<comment type="caution">
    <text evidence="10">The sequence shown here is derived from an EMBL/GenBank/DDBJ whole genome shotgun (WGS) entry which is preliminary data.</text>
</comment>
<comment type="similarity">
    <text evidence="5">Belongs to the GPI inositol-deacylase family.</text>
</comment>
<keyword evidence="5" id="KW-0256">Endoplasmic reticulum</keyword>
<keyword evidence="11" id="KW-1185">Reference proteome</keyword>
<feature type="domain" description="GPI inositol-deacylase PGAP1-like alpha/beta" evidence="7">
    <location>
        <begin position="338"/>
        <end position="468"/>
    </location>
</feature>
<accession>A0A7C8INY0</accession>
<dbReference type="InterPro" id="IPR001680">
    <property type="entry name" value="WD40_rpt"/>
</dbReference>
<dbReference type="InterPro" id="IPR011044">
    <property type="entry name" value="Quino_amine_DH_bsu"/>
</dbReference>
<dbReference type="InterPro" id="IPR012908">
    <property type="entry name" value="PGAP1-ab_dom-like"/>
</dbReference>
<comment type="function">
    <text evidence="1 5">Involved in inositol deacylation of GPI-anchored proteins which plays important roles in the quality control and ER-associated degradation of GPI-anchored proteins.</text>
</comment>
<evidence type="ECO:0000256" key="5">
    <source>
        <dbReference type="RuleBase" id="RU365011"/>
    </source>
</evidence>
<evidence type="ECO:0000259" key="6">
    <source>
        <dbReference type="Pfam" id="PF00248"/>
    </source>
</evidence>
<dbReference type="InterPro" id="IPR027417">
    <property type="entry name" value="P-loop_NTPase"/>
</dbReference>
<dbReference type="Proteomes" id="UP000481858">
    <property type="component" value="Unassembled WGS sequence"/>
</dbReference>
<proteinExistence type="inferred from homology"/>
<evidence type="ECO:0000256" key="4">
    <source>
        <dbReference type="ARBA" id="ARBA00023002"/>
    </source>
</evidence>
<dbReference type="GO" id="GO:0005789">
    <property type="term" value="C:endoplasmic reticulum membrane"/>
    <property type="evidence" value="ECO:0007669"/>
    <property type="project" value="UniProtKB-SubCell"/>
</dbReference>
<dbReference type="SUPFAM" id="SSF52540">
    <property type="entry name" value="P-loop containing nucleoside triphosphate hydrolases"/>
    <property type="match status" value="1"/>
</dbReference>
<evidence type="ECO:0000259" key="7">
    <source>
        <dbReference type="Pfam" id="PF07819"/>
    </source>
</evidence>
<comment type="subcellular location">
    <subcellularLocation>
        <location evidence="5">Endoplasmic reticulum membrane</location>
    </subcellularLocation>
</comment>
<evidence type="ECO:0000259" key="9">
    <source>
        <dbReference type="Pfam" id="PF24883"/>
    </source>
</evidence>
<evidence type="ECO:0000256" key="1">
    <source>
        <dbReference type="ARBA" id="ARBA00003496"/>
    </source>
</evidence>
<evidence type="ECO:0000256" key="2">
    <source>
        <dbReference type="ARBA" id="ARBA00015856"/>
    </source>
</evidence>
<dbReference type="InterPro" id="IPR015943">
    <property type="entry name" value="WD40/YVTN_repeat-like_dom_sf"/>
</dbReference>
<organism evidence="10 11">
    <name type="scientific">Xylaria multiplex</name>
    <dbReference type="NCBI Taxonomy" id="323545"/>
    <lineage>
        <taxon>Eukaryota</taxon>
        <taxon>Fungi</taxon>
        <taxon>Dikarya</taxon>
        <taxon>Ascomycota</taxon>
        <taxon>Pezizomycotina</taxon>
        <taxon>Sordariomycetes</taxon>
        <taxon>Xylariomycetidae</taxon>
        <taxon>Xylariales</taxon>
        <taxon>Xylariaceae</taxon>
        <taxon>Xylaria</taxon>
    </lineage>
</organism>
<dbReference type="Gene3D" id="2.130.10.10">
    <property type="entry name" value="YVTN repeat-like/Quinoprotein amine dehydrogenase"/>
    <property type="match status" value="3"/>
</dbReference>
<dbReference type="Pfam" id="PF24883">
    <property type="entry name" value="NPHP3_N"/>
    <property type="match status" value="1"/>
</dbReference>
<gene>
    <name evidence="10" type="ORF">GQX73_g5036</name>
</gene>
<dbReference type="SUPFAM" id="SSF50969">
    <property type="entry name" value="YVTN repeat-like/Quinoprotein amine dehydrogenase"/>
    <property type="match status" value="1"/>
</dbReference>
<protein>
    <recommendedName>
        <fullName evidence="2 5">GPI inositol-deacylase</fullName>
        <ecNumber evidence="5">3.1.-.-</ecNumber>
    </recommendedName>
</protein>
<keyword evidence="4" id="KW-0560">Oxidoreductase</keyword>
<dbReference type="InParanoid" id="A0A7C8INY0"/>
<dbReference type="PANTHER" id="PTHR10039:SF16">
    <property type="entry name" value="GPI INOSITOL-DEACYLASE"/>
    <property type="match status" value="1"/>
</dbReference>
<evidence type="ECO:0000313" key="11">
    <source>
        <dbReference type="Proteomes" id="UP000481858"/>
    </source>
</evidence>
<dbReference type="EMBL" id="WUBL01000049">
    <property type="protein sequence ID" value="KAF2968526.1"/>
    <property type="molecule type" value="Genomic_DNA"/>
</dbReference>
<dbReference type="OrthoDB" id="194358at2759"/>
<sequence>MDMPKYFVLNDGHKVPSIGLGTFQGDEGNSKVKEAVKLALKLGYRHIDGAAAYGNEKEIGQGIKESGVPRDEIFVTSKLPQTAHAPASVEKALSQTLKDADLDYVDLYLMHFPHAYKADEYLKTIRHASGNGKPVIDYDLSRNYASTWKAMEALVKTGLSNFNILKIKNLLCTAEIIPAVNQVELHPYLPQNELLEFSRRYGILLMAHQPLGGRPVGVVRAHTDIPRPIDDPMLIAIASRLDSFVMGCAKGNPSSSKVGTGAPFEAELPTLQAIFESGRSFTSSLDKTPIDLNMVHLLRSSRAESNLSLLSIDEEGGEKGPLGLTTLHEPQEATPAVDIVFVHGLGGGSRKTWARTADPLHFWPKAWLPEDVDFRDVRIHSFGYNADWGERRQSILNIHDFAQSLLGEIKNKPSIRRSNTKIILVGHSMGGCVVKKAYILARQDITCKALVERVHSMFFLGTPHRGSDLAGILQSMLMVAWGTKPFVDDLLPNCSILADINDTFRHYAADLCLWSFYETLPVKMMVVSKLVVEKYSATLGYGNEEISSMDADHRHVCKFDSATDPNYRKLRNALTTAIDMIKAENPTPRETILQLEGILGMTEPAYEDDLAALRDLRHPGSCLWFNEQPDLSRWKLGSPNSPPIFWLTGRPATGKSVLCSHVIDQLNTQSLKCSYFFFRHGKAGRSSLADCFRGLAYQMSLNDPIIAQRVLQLDQDGESWDQHDDRVIWRKLFVSAIFRLSTISSHIWVVDALDECVKFSSWFKLLPQLPSGIRLFITSRSTDEIERGIASLGPRVVTRSLTNHDTAEDMHAYLSSRLEDLSLENVDELCRRILTKSQGSFLWVRLVLQEFESAYTDEDIEAILQDVPDDLYKMYNRMLEMIESERRRTKLAKSVLSWVTLACRPLTIDELRCAIRLDINETPHNMEKAIPTVCGQLVFIDQASRVHMIHETAREFLLSEDLDSTLAIKRGERHGHLAQLLCKYLATDAVKTPQGFQPFRGTKLSMTIDTSLVEYASRFFAEHLYRSNSEEGAPMHELCRFLKSNVLHWFELIAQAGNLQPINRTAINLAGYLRRRTKYVPPVDKDIQLVDAWATDLIRVSARFRSKLLSCPSSIHCLIPPFCPTGSIISTLFTTQTRSLLVKGARELDWDDCLIRIDFQKGQTTTVAHGITCFAIGMSTGQVSLYDCATVQHVSMMRHPERVRLLEFSRNERFLASAGQKHIVVWEPRSSSQIWSSRLVSPPIAMCFPSELLIHADRANQIITSNVDTGEVLRVSWDGSESNSEIPDQPPNKAAFAPELGLLAVGYRSHPILIFDTGSGALLGFCSSVKSNGIDAMAFNPNTEISALVVSNTDGDLLVFDPQTTELRYQKSNVCAQALACSPDGKSLVTGDSRGTIEVYDFDGPDSTSLSLIYRINSREESVRSVVFSDDGLRLVDCRESQARVWEPAILVQKDTDIGSQSDISSQVTLALKTFGTLEDPANPEITSMVCHSDGEQVICGKTNGEVALYSAVDGQELKVLYGHSRGTSVVAIALVESQHIVVSADESGRILMANMSPLSSRKLQAKIITDTRFNSAVFGMLFNPDNDRLLVMGKEKDELWELPSGKVIRIRTPDENGLRSMIVHPQAPNAFIMFTTTVARVFDWSDFNELTSEMGLPVHRDGLSSSKDTLVNATYHGSTPVVEAVKAIGETSGTHLFCWDIVSSDSMVDTKILGSRIGLLTPVLRDVIAVVGSTLIFLDRDLWVCSLDLNTFNSAPYGKRHFFILSEWLNVNGDMLYAMTSKKDFVFVNKHGLVVVKAGLDFSEVITLSQQQGWTVHSGSMHRRTSSSIIPTVSSMGGTSGTRTRV</sequence>
<evidence type="ECO:0000256" key="3">
    <source>
        <dbReference type="ARBA" id="ARBA00022737"/>
    </source>
</evidence>
<keyword evidence="5" id="KW-0472">Membrane</keyword>
<feature type="domain" description="Nephrocystin 3-like N-terminal" evidence="9">
    <location>
        <begin position="620"/>
        <end position="780"/>
    </location>
</feature>
<dbReference type="EC" id="3.1.-.-" evidence="5"/>
<dbReference type="Gene3D" id="3.20.20.100">
    <property type="entry name" value="NADP-dependent oxidoreductase domain"/>
    <property type="match status" value="1"/>
</dbReference>
<dbReference type="InterPro" id="IPR054471">
    <property type="entry name" value="GPIID_WHD"/>
</dbReference>
<dbReference type="Pfam" id="PF07819">
    <property type="entry name" value="PGAP1"/>
    <property type="match status" value="1"/>
</dbReference>
<dbReference type="PANTHER" id="PTHR10039">
    <property type="entry name" value="AMELOGENIN"/>
    <property type="match status" value="1"/>
</dbReference>
<dbReference type="Gene3D" id="3.40.50.1820">
    <property type="entry name" value="alpha/beta hydrolase"/>
    <property type="match status" value="1"/>
</dbReference>
<dbReference type="InterPro" id="IPR023210">
    <property type="entry name" value="NADP_OxRdtase_dom"/>
</dbReference>
<keyword evidence="3" id="KW-0677">Repeat</keyword>
<name>A0A7C8INY0_9PEZI</name>
<dbReference type="InterPro" id="IPR020471">
    <property type="entry name" value="AKR"/>
</dbReference>
<keyword evidence="5" id="KW-0813">Transport</keyword>
<dbReference type="InterPro" id="IPR018170">
    <property type="entry name" value="Aldo/ket_reductase_CS"/>
</dbReference>
<feature type="domain" description="NADP-dependent oxidoreductase" evidence="6">
    <location>
        <begin position="18"/>
        <end position="213"/>
    </location>
</feature>
<dbReference type="Pfam" id="PF00248">
    <property type="entry name" value="Aldo_ket_red"/>
    <property type="match status" value="1"/>
</dbReference>
<evidence type="ECO:0000313" key="10">
    <source>
        <dbReference type="EMBL" id="KAF2968526.1"/>
    </source>
</evidence>
<dbReference type="InterPro" id="IPR029058">
    <property type="entry name" value="AB_hydrolase_fold"/>
</dbReference>
<evidence type="ECO:0000259" key="8">
    <source>
        <dbReference type="Pfam" id="PF22939"/>
    </source>
</evidence>
<dbReference type="SMART" id="SM00320">
    <property type="entry name" value="WD40"/>
    <property type="match status" value="7"/>
</dbReference>
<feature type="domain" description="GPI inositol-deacylase winged helix" evidence="8">
    <location>
        <begin position="882"/>
        <end position="969"/>
    </location>
</feature>
<dbReference type="Pfam" id="PF22939">
    <property type="entry name" value="WHD_GPIID"/>
    <property type="match status" value="1"/>
</dbReference>
<keyword evidence="5" id="KW-0378">Hydrolase</keyword>
<dbReference type="PRINTS" id="PR00069">
    <property type="entry name" value="ALDKETRDTASE"/>
</dbReference>
<dbReference type="PROSITE" id="PS00798">
    <property type="entry name" value="ALDOKETO_REDUCTASE_1"/>
    <property type="match status" value="1"/>
</dbReference>
<reference evidence="10 11" key="1">
    <citation type="submission" date="2019-12" db="EMBL/GenBank/DDBJ databases">
        <title>Draft genome sequence of the ascomycete Xylaria multiplex DSM 110363.</title>
        <authorList>
            <person name="Buettner E."/>
            <person name="Kellner H."/>
        </authorList>
    </citation>
    <scope>NUCLEOTIDE SEQUENCE [LARGE SCALE GENOMIC DNA]</scope>
    <source>
        <strain evidence="10 11">DSM 110363</strain>
    </source>
</reference>
<dbReference type="InterPro" id="IPR036812">
    <property type="entry name" value="NAD(P)_OxRdtase_dom_sf"/>
</dbReference>
<dbReference type="GO" id="GO:0016491">
    <property type="term" value="F:oxidoreductase activity"/>
    <property type="evidence" value="ECO:0007669"/>
    <property type="project" value="UniProtKB-KW"/>
</dbReference>